<dbReference type="AlphaFoldDB" id="A0A6B0SQJ7"/>
<dbReference type="EMBL" id="WUUS01000003">
    <property type="protein sequence ID" value="MXR40767.1"/>
    <property type="molecule type" value="Genomic_DNA"/>
</dbReference>
<evidence type="ECO:0008006" key="3">
    <source>
        <dbReference type="Google" id="ProtNLM"/>
    </source>
</evidence>
<accession>A0A6B0SQJ7</accession>
<keyword evidence="2" id="KW-1185">Reference proteome</keyword>
<protein>
    <recommendedName>
        <fullName evidence="3">Thymidylate kinase</fullName>
    </recommendedName>
</protein>
<dbReference type="OrthoDB" id="43083at2157"/>
<dbReference type="Gene3D" id="3.40.50.300">
    <property type="entry name" value="P-loop containing nucleotide triphosphate hydrolases"/>
    <property type="match status" value="1"/>
</dbReference>
<evidence type="ECO:0000313" key="1">
    <source>
        <dbReference type="EMBL" id="MXR40767.1"/>
    </source>
</evidence>
<dbReference type="InterPro" id="IPR027417">
    <property type="entry name" value="P-loop_NTPase"/>
</dbReference>
<reference evidence="1 2" key="1">
    <citation type="submission" date="2019-12" db="EMBL/GenBank/DDBJ databases">
        <title>Isolation and characterization of three novel carbon monoxide-oxidizing members of Halobacteria from salione crusts and soils.</title>
        <authorList>
            <person name="Myers M.R."/>
            <person name="King G.M."/>
        </authorList>
    </citation>
    <scope>NUCLEOTIDE SEQUENCE [LARGE SCALE GENOMIC DNA]</scope>
    <source>
        <strain evidence="1 2">WSA2</strain>
    </source>
</reference>
<comment type="caution">
    <text evidence="1">The sequence shown here is derived from an EMBL/GenBank/DDBJ whole genome shotgun (WGS) entry which is preliminary data.</text>
</comment>
<gene>
    <name evidence="1" type="ORF">GRX01_05340</name>
</gene>
<organism evidence="1 2">
    <name type="scientific">Halobaculum saliterrae</name>
    <dbReference type="NCBI Taxonomy" id="2073113"/>
    <lineage>
        <taxon>Archaea</taxon>
        <taxon>Methanobacteriati</taxon>
        <taxon>Methanobacteriota</taxon>
        <taxon>Stenosarchaea group</taxon>
        <taxon>Halobacteria</taxon>
        <taxon>Halobacteriales</taxon>
        <taxon>Haloferacaceae</taxon>
        <taxon>Halobaculum</taxon>
    </lineage>
</organism>
<dbReference type="SUPFAM" id="SSF52540">
    <property type="entry name" value="P-loop containing nucleoside triphosphate hydrolases"/>
    <property type="match status" value="1"/>
</dbReference>
<dbReference type="Proteomes" id="UP000437065">
    <property type="component" value="Unassembled WGS sequence"/>
</dbReference>
<evidence type="ECO:0000313" key="2">
    <source>
        <dbReference type="Proteomes" id="UP000437065"/>
    </source>
</evidence>
<dbReference type="RefSeq" id="WP_159664223.1">
    <property type="nucleotide sequence ID" value="NZ_WUUS01000003.1"/>
</dbReference>
<name>A0A6B0SQJ7_9EURY</name>
<sequence>MSESRLICIVGPDGAGKSTQAEMLLKELKSRGHDCKYQWLGFNHFLSLPLLAFARVIGLSEIRTLESGRKVGYHYFERSKVISWLYPLLLLVDTLIAYVTEVAWPRKQSETTIVCDRFIFDTMVNIMLSTNQPSFPQTYTGRLFLRLIPDDTEAFVLLADEETLRGRRDDVEADESIPEKIRYYKIIAERLQLLVIDASRSPEAIHREIAATI</sequence>
<proteinExistence type="predicted"/>